<dbReference type="RefSeq" id="WP_083601040.1">
    <property type="nucleotide sequence ID" value="NZ_FQYO01000001.1"/>
</dbReference>
<proteinExistence type="inferred from homology"/>
<evidence type="ECO:0000256" key="5">
    <source>
        <dbReference type="SAM" id="SignalP"/>
    </source>
</evidence>
<accession>A0A1M6ARE1</accession>
<dbReference type="AlphaFoldDB" id="A0A1M6ARE1"/>
<dbReference type="Proteomes" id="UP000184292">
    <property type="component" value="Unassembled WGS sequence"/>
</dbReference>
<organism evidence="7 8">
    <name type="scientific">Wenxinia saemankumensis</name>
    <dbReference type="NCBI Taxonomy" id="1447782"/>
    <lineage>
        <taxon>Bacteria</taxon>
        <taxon>Pseudomonadati</taxon>
        <taxon>Pseudomonadota</taxon>
        <taxon>Alphaproteobacteria</taxon>
        <taxon>Rhodobacterales</taxon>
        <taxon>Roseobacteraceae</taxon>
        <taxon>Wenxinia</taxon>
    </lineage>
</organism>
<comment type="subcellular location">
    <subcellularLocation>
        <location evidence="1">Membrane</location>
    </subcellularLocation>
</comment>
<dbReference type="STRING" id="1447782.SAMN05444417_0579"/>
<dbReference type="InterPro" id="IPR011250">
    <property type="entry name" value="OMP/PagP_B-barrel"/>
</dbReference>
<gene>
    <name evidence="7" type="ORF">SAMN05444417_0579</name>
</gene>
<feature type="domain" description="Outer membrane protein beta-barrel" evidence="6">
    <location>
        <begin position="35"/>
        <end position="262"/>
    </location>
</feature>
<feature type="chain" id="PRO_5012838840" evidence="5">
    <location>
        <begin position="19"/>
        <end position="262"/>
    </location>
</feature>
<dbReference type="GO" id="GO:0016020">
    <property type="term" value="C:membrane"/>
    <property type="evidence" value="ECO:0007669"/>
    <property type="project" value="UniProtKB-SubCell"/>
</dbReference>
<dbReference type="Pfam" id="PF13505">
    <property type="entry name" value="OMP_b-brl"/>
    <property type="match status" value="1"/>
</dbReference>
<protein>
    <submittedName>
        <fullName evidence="7">Outer membrane immunogenic protein</fullName>
    </submittedName>
</protein>
<feature type="signal peptide" evidence="5">
    <location>
        <begin position="1"/>
        <end position="18"/>
    </location>
</feature>
<dbReference type="OrthoDB" id="268975at2"/>
<evidence type="ECO:0000259" key="6">
    <source>
        <dbReference type="Pfam" id="PF13505"/>
    </source>
</evidence>
<comment type="similarity">
    <text evidence="4">Belongs to the Omp25/RopB family.</text>
</comment>
<dbReference type="PANTHER" id="PTHR34001:SF3">
    <property type="entry name" value="BLL7405 PROTEIN"/>
    <property type="match status" value="1"/>
</dbReference>
<evidence type="ECO:0000256" key="4">
    <source>
        <dbReference type="ARBA" id="ARBA00038306"/>
    </source>
</evidence>
<evidence type="ECO:0000256" key="2">
    <source>
        <dbReference type="ARBA" id="ARBA00022729"/>
    </source>
</evidence>
<sequence>MKLHLCLPLVLLAGPALAAGMDSPVMEPAPVMPVAQPAPRLSWDGFYAGAQLGGAFDDETGVLSLEAAPSAPPAAAFGDNFYGAFDSGFSGGVHVGYDRQFGGFVLGGIADISALDVTETQGGDSATPAFYREVRSLDYYATLRGRVGVPVFERGLFYVHGGLAYGDVDYRFDTNTPATVTTSGDGDGETGYVVGAGMETMLTDSFSFGVEYQYVNLGESDFNTTLSGPGAPGGPFGAGVDAFGSEDDFDFHVIQARVSYRF</sequence>
<evidence type="ECO:0000313" key="7">
    <source>
        <dbReference type="EMBL" id="SHI38997.1"/>
    </source>
</evidence>
<evidence type="ECO:0000313" key="8">
    <source>
        <dbReference type="Proteomes" id="UP000184292"/>
    </source>
</evidence>
<dbReference type="SUPFAM" id="SSF56925">
    <property type="entry name" value="OMPA-like"/>
    <property type="match status" value="1"/>
</dbReference>
<dbReference type="Gene3D" id="2.40.160.20">
    <property type="match status" value="1"/>
</dbReference>
<keyword evidence="3" id="KW-0472">Membrane</keyword>
<dbReference type="EMBL" id="FQYO01000001">
    <property type="protein sequence ID" value="SHI38997.1"/>
    <property type="molecule type" value="Genomic_DNA"/>
</dbReference>
<dbReference type="InterPro" id="IPR051692">
    <property type="entry name" value="OMP-like"/>
</dbReference>
<keyword evidence="8" id="KW-1185">Reference proteome</keyword>
<dbReference type="InterPro" id="IPR027385">
    <property type="entry name" value="Beta-barrel_OMP"/>
</dbReference>
<dbReference type="PANTHER" id="PTHR34001">
    <property type="entry name" value="BLL7405 PROTEIN"/>
    <property type="match status" value="1"/>
</dbReference>
<evidence type="ECO:0000256" key="1">
    <source>
        <dbReference type="ARBA" id="ARBA00004370"/>
    </source>
</evidence>
<name>A0A1M6ARE1_9RHOB</name>
<reference evidence="7 8" key="1">
    <citation type="submission" date="2016-11" db="EMBL/GenBank/DDBJ databases">
        <authorList>
            <person name="Jaros S."/>
            <person name="Januszkiewicz K."/>
            <person name="Wedrychowicz H."/>
        </authorList>
    </citation>
    <scope>NUCLEOTIDE SEQUENCE [LARGE SCALE GENOMIC DNA]</scope>
    <source>
        <strain evidence="7 8">DSM 100565</strain>
    </source>
</reference>
<evidence type="ECO:0000256" key="3">
    <source>
        <dbReference type="ARBA" id="ARBA00023136"/>
    </source>
</evidence>
<keyword evidence="2 5" id="KW-0732">Signal</keyword>